<keyword evidence="2 4" id="KW-0378">Hydrolase</keyword>
<name>A0ABX5SRX4_9MICO</name>
<dbReference type="Proteomes" id="UP000295748">
    <property type="component" value="Chromosome"/>
</dbReference>
<comment type="similarity">
    <text evidence="1 4">Belongs to the glycosyl hydrolase 3 family.</text>
</comment>
<dbReference type="Pfam" id="PF01915">
    <property type="entry name" value="Glyco_hydro_3_C"/>
    <property type="match status" value="1"/>
</dbReference>
<dbReference type="Pfam" id="PF14310">
    <property type="entry name" value="Fn3-like"/>
    <property type="match status" value="1"/>
</dbReference>
<gene>
    <name evidence="7" type="ORF">E4K62_02240</name>
</gene>
<dbReference type="EMBL" id="CP038266">
    <property type="protein sequence ID" value="QBR87620.1"/>
    <property type="molecule type" value="Genomic_DNA"/>
</dbReference>
<feature type="domain" description="Fibronectin type III-like" evidence="6">
    <location>
        <begin position="681"/>
        <end position="750"/>
    </location>
</feature>
<dbReference type="InterPro" id="IPR050288">
    <property type="entry name" value="Cellulose_deg_GH3"/>
</dbReference>
<dbReference type="SUPFAM" id="SSF51445">
    <property type="entry name" value="(Trans)glycosidases"/>
    <property type="match status" value="1"/>
</dbReference>
<dbReference type="PANTHER" id="PTHR42715">
    <property type="entry name" value="BETA-GLUCOSIDASE"/>
    <property type="match status" value="1"/>
</dbReference>
<evidence type="ECO:0000259" key="6">
    <source>
        <dbReference type="SMART" id="SM01217"/>
    </source>
</evidence>
<dbReference type="PROSITE" id="PS00775">
    <property type="entry name" value="GLYCOSYL_HYDROL_F3"/>
    <property type="match status" value="1"/>
</dbReference>
<dbReference type="Gene3D" id="3.40.50.1700">
    <property type="entry name" value="Glycoside hydrolase family 3 C-terminal domain"/>
    <property type="match status" value="1"/>
</dbReference>
<dbReference type="InterPro" id="IPR026891">
    <property type="entry name" value="Fn3-like"/>
</dbReference>
<evidence type="ECO:0000256" key="5">
    <source>
        <dbReference type="SAM" id="MobiDB-lite"/>
    </source>
</evidence>
<dbReference type="SMART" id="SM01217">
    <property type="entry name" value="Fn3_like"/>
    <property type="match status" value="1"/>
</dbReference>
<dbReference type="InterPro" id="IPR036962">
    <property type="entry name" value="Glyco_hydro_3_N_sf"/>
</dbReference>
<evidence type="ECO:0000256" key="3">
    <source>
        <dbReference type="ARBA" id="ARBA00023277"/>
    </source>
</evidence>
<dbReference type="Pfam" id="PF00933">
    <property type="entry name" value="Glyco_hydro_3"/>
    <property type="match status" value="1"/>
</dbReference>
<keyword evidence="8" id="KW-1185">Reference proteome</keyword>
<dbReference type="InterPro" id="IPR002772">
    <property type="entry name" value="Glyco_hydro_3_C"/>
</dbReference>
<dbReference type="RefSeq" id="WP_135063161.1">
    <property type="nucleotide sequence ID" value="NZ_CP038266.1"/>
</dbReference>
<proteinExistence type="inferred from homology"/>
<evidence type="ECO:0000256" key="4">
    <source>
        <dbReference type="RuleBase" id="RU361161"/>
    </source>
</evidence>
<dbReference type="GO" id="GO:0016787">
    <property type="term" value="F:hydrolase activity"/>
    <property type="evidence" value="ECO:0007669"/>
    <property type="project" value="UniProtKB-KW"/>
</dbReference>
<dbReference type="InterPro" id="IPR001764">
    <property type="entry name" value="Glyco_hydro_3_N"/>
</dbReference>
<organism evidence="7 8">
    <name type="scientific">Microbacterium wangchenii</name>
    <dbReference type="NCBI Taxonomy" id="2541726"/>
    <lineage>
        <taxon>Bacteria</taxon>
        <taxon>Bacillati</taxon>
        <taxon>Actinomycetota</taxon>
        <taxon>Actinomycetes</taxon>
        <taxon>Micrococcales</taxon>
        <taxon>Microbacteriaceae</taxon>
        <taxon>Microbacterium</taxon>
    </lineage>
</organism>
<dbReference type="InterPro" id="IPR019800">
    <property type="entry name" value="Glyco_hydro_3_AS"/>
</dbReference>
<accession>A0ABX5SRX4</accession>
<evidence type="ECO:0000313" key="7">
    <source>
        <dbReference type="EMBL" id="QBR87620.1"/>
    </source>
</evidence>
<dbReference type="InterPro" id="IPR036881">
    <property type="entry name" value="Glyco_hydro_3_C_sf"/>
</dbReference>
<reference evidence="7 8" key="1">
    <citation type="submission" date="2019-03" db="EMBL/GenBank/DDBJ databases">
        <authorList>
            <person name="Dong K."/>
        </authorList>
    </citation>
    <scope>NUCLEOTIDE SEQUENCE [LARGE SCALE GENOMIC DNA]</scope>
    <source>
        <strain evidence="8">dk512</strain>
    </source>
</reference>
<feature type="region of interest" description="Disordered" evidence="5">
    <location>
        <begin position="1"/>
        <end position="25"/>
    </location>
</feature>
<keyword evidence="3" id="KW-0119">Carbohydrate metabolism</keyword>
<dbReference type="SUPFAM" id="SSF52279">
    <property type="entry name" value="Beta-D-glucan exohydrolase, C-terminal domain"/>
    <property type="match status" value="1"/>
</dbReference>
<dbReference type="PRINTS" id="PR00133">
    <property type="entry name" value="GLHYDRLASE3"/>
</dbReference>
<dbReference type="PANTHER" id="PTHR42715:SF10">
    <property type="entry name" value="BETA-GLUCOSIDASE"/>
    <property type="match status" value="1"/>
</dbReference>
<dbReference type="Gene3D" id="2.60.40.10">
    <property type="entry name" value="Immunoglobulins"/>
    <property type="match status" value="1"/>
</dbReference>
<evidence type="ECO:0000256" key="1">
    <source>
        <dbReference type="ARBA" id="ARBA00005336"/>
    </source>
</evidence>
<sequence>MTRADLAPDDDSTAPPQPWRDPTLDPAERVDALLASMTPAEKLAQLGSHWEDTRDASEIIAPMQDVLGRGRLPFETAAAAGIGHLTRVFGTTPVPARAGMAKVRAAQAFLRERTRLGIPAIVHEECLTGFTTLGATVYPIPMAWAATFDRSLVRKMARAIGEDMRAVGVHQGLSPVLDVVTDYRWGRVEETLGEDPYVVATLATEYVRGMQEAGVIATLKHFAGHASSRGGRNHAPVSMGERELRDLVLPPFEMAVRSGGAGSVMNSYTETDRVPAAADRWLLTDVLRGEWGFEGTVVSDYWAIAFLKSKHGVAGTMADAGRQALHAGMDVELPDTSAFRLLDEDDPDPERTRAEVDTAVRRVLRQKLDLGLLDEGWTPPDPADHDLDSPRNRDLARRLAEESIILLDNPAAALPLPGGLRRVAVVGPGANDPRVLMGAYSYPIHVLPRHPGLGLGIAAEPVAAALADALPGTELVVEEGVPLVDPPAPGALDRAVAAARESDVAVVVVGDRAGMFGKGTSGEGSDAPDLELPGHQGRLVEAVLGTGTPVVLVVVSGRPYALGRYVGRAAALVQAFLPGVEGGGALARVLTGAVNPSGHLPVQIPRSGAAIPHTYLAPPLGQDGDRISNLSIAPAFSFGHGLSYTEFELDPLALDADSIDVAGSVRARTQVRNVGARDGAVVVQLYASDPVASVTRPVVQLVGYARVELAAGAAAEVTFTLSADRFAFVGRDRRRVVEAGIIELSAGLSLATATAPVVVTLTGRTREVPAPVLDTPVHVAPLTEVAVHNVGNSS</sequence>
<evidence type="ECO:0000313" key="8">
    <source>
        <dbReference type="Proteomes" id="UP000295748"/>
    </source>
</evidence>
<dbReference type="InterPro" id="IPR017853">
    <property type="entry name" value="GH"/>
</dbReference>
<keyword evidence="4" id="KW-0326">Glycosidase</keyword>
<dbReference type="InterPro" id="IPR013783">
    <property type="entry name" value="Ig-like_fold"/>
</dbReference>
<protein>
    <submittedName>
        <fullName evidence="7">Glycosyl hydrolase</fullName>
    </submittedName>
</protein>
<evidence type="ECO:0000256" key="2">
    <source>
        <dbReference type="ARBA" id="ARBA00022801"/>
    </source>
</evidence>
<dbReference type="Gene3D" id="3.20.20.300">
    <property type="entry name" value="Glycoside hydrolase, family 3, N-terminal domain"/>
    <property type="match status" value="1"/>
</dbReference>